<protein>
    <submittedName>
        <fullName evidence="1">Uncharacterized protein</fullName>
    </submittedName>
</protein>
<comment type="caution">
    <text evidence="1">The sequence shown here is derived from an EMBL/GenBank/DDBJ whole genome shotgun (WGS) entry which is preliminary data.</text>
</comment>
<dbReference type="AlphaFoldDB" id="A0A8H7NM34"/>
<name>A0A8H7NM34_BIOOC</name>
<evidence type="ECO:0000313" key="1">
    <source>
        <dbReference type="EMBL" id="KAF9758639.1"/>
    </source>
</evidence>
<dbReference type="EMBL" id="JADCTT010000001">
    <property type="protein sequence ID" value="KAF9758639.1"/>
    <property type="molecule type" value="Genomic_DNA"/>
</dbReference>
<accession>A0A8H7NM34</accession>
<organism evidence="1 2">
    <name type="scientific">Bionectria ochroleuca</name>
    <name type="common">Gliocladium roseum</name>
    <dbReference type="NCBI Taxonomy" id="29856"/>
    <lineage>
        <taxon>Eukaryota</taxon>
        <taxon>Fungi</taxon>
        <taxon>Dikarya</taxon>
        <taxon>Ascomycota</taxon>
        <taxon>Pezizomycotina</taxon>
        <taxon>Sordariomycetes</taxon>
        <taxon>Hypocreomycetidae</taxon>
        <taxon>Hypocreales</taxon>
        <taxon>Bionectriaceae</taxon>
        <taxon>Clonostachys</taxon>
    </lineage>
</organism>
<dbReference type="Proteomes" id="UP000616885">
    <property type="component" value="Unassembled WGS sequence"/>
</dbReference>
<evidence type="ECO:0000313" key="2">
    <source>
        <dbReference type="Proteomes" id="UP000616885"/>
    </source>
</evidence>
<reference evidence="1" key="1">
    <citation type="submission" date="2020-10" db="EMBL/GenBank/DDBJ databases">
        <title>High-Quality Genome Resource of Clonostachys rosea strain S41 by Oxford Nanopore Long-Read Sequencing.</title>
        <authorList>
            <person name="Wang H."/>
        </authorList>
    </citation>
    <scope>NUCLEOTIDE SEQUENCE</scope>
    <source>
        <strain evidence="1">S41</strain>
    </source>
</reference>
<gene>
    <name evidence="1" type="ORF">IM811_000333</name>
</gene>
<proteinExistence type="predicted"/>
<sequence length="195" mass="21313">MKLAFPQLLSISEALCMMSSVARKINTNSHDSDFWNDGVGAMDLLGPVTHHLLSASRIYSVGSDVSGIQVLGEIVSLVCLTLLSRLKGLFSLNTLDMTPLRTRFMTQLSLFDINRDAANLHGLKLWALLTSALIQPSDGRGELLPYIEAVMRCEGSMDIHGAIDLTKALLWIDVIEGQGEALLARKMDNAECKLV</sequence>